<feature type="region of interest" description="Disordered" evidence="6">
    <location>
        <begin position="117"/>
        <end position="161"/>
    </location>
</feature>
<proteinExistence type="inferred from homology"/>
<evidence type="ECO:0000313" key="8">
    <source>
        <dbReference type="EMBL" id="MFC7404770.1"/>
    </source>
</evidence>
<feature type="active site" description="Charge relay system" evidence="5">
    <location>
        <position position="356"/>
    </location>
</feature>
<dbReference type="EMBL" id="JBHTCQ010000001">
    <property type="protein sequence ID" value="MFC7404770.1"/>
    <property type="molecule type" value="Genomic_DNA"/>
</dbReference>
<sequence>MDTWSRGRVTLVGDAAYSPGPAVGGGTGLAVVGAFTLAHHLIRHDHVTAYRRTEQAMTGAVRQARKVAPAALRQLVPTGDVAARVAPHVLRLLASLPPTFLRAAFALQGADRVRLDDFVRPPPTARHLRTSSDADGRDRSERAGAARLQGHRGLLEGEPPASKETCMRRALAGAAAAAALTAAVLPTAAMAGNQIGINVVLTSDLTAGQQAELSTFGRINNSHPELDALTMRADEADLDDIRALPYVEAANADVPVTTGPVETSPFEDTLEGIATWNTDQIDVYDQAAAGDPREVAETGEGVYVAVLDTGLLRTWPHYFGTEHVAEELGISFGGGGGERGHVSSQPNKWQRDTNSHGTHVISSILGYNLDGAAVAGVAPQATVIPVKVLNQNGSGWSSVVAAGIDYVTDLKVSGALGDAPVVINMSLGGPAPDAFTQAAVERAVANGVLVVASAGNSGAAGMGYPGAYPEVISVAATGWTGQWTNATWWNTGDVADPTTAQEAYVADFSSRALTGQDLDVAAPGSNVVGPYQTNGQVSYYFLSGTSMAAPHVAGALALMAEANPGLTATEAESALEQSALPIGAGSREVLDGTGAPTTVSWGADATGAGLMNVPAAIELVR</sequence>
<evidence type="ECO:0000313" key="9">
    <source>
        <dbReference type="Proteomes" id="UP001596455"/>
    </source>
</evidence>
<evidence type="ECO:0000256" key="2">
    <source>
        <dbReference type="ARBA" id="ARBA00022670"/>
    </source>
</evidence>
<protein>
    <submittedName>
        <fullName evidence="8">S8 family serine peptidase</fullName>
    </submittedName>
</protein>
<dbReference type="Gene3D" id="3.50.50.60">
    <property type="entry name" value="FAD/NAD(P)-binding domain"/>
    <property type="match status" value="1"/>
</dbReference>
<organism evidence="8 9">
    <name type="scientific">Georgenia alba</name>
    <dbReference type="NCBI Taxonomy" id="2233858"/>
    <lineage>
        <taxon>Bacteria</taxon>
        <taxon>Bacillati</taxon>
        <taxon>Actinomycetota</taxon>
        <taxon>Actinomycetes</taxon>
        <taxon>Micrococcales</taxon>
        <taxon>Bogoriellaceae</taxon>
        <taxon>Georgenia</taxon>
    </lineage>
</organism>
<dbReference type="PANTHER" id="PTHR43806:SF11">
    <property type="entry name" value="CEREVISIN-RELATED"/>
    <property type="match status" value="1"/>
</dbReference>
<gene>
    <name evidence="8" type="ORF">ACFQQL_06575</name>
</gene>
<comment type="similarity">
    <text evidence="1 5">Belongs to the peptidase S8 family.</text>
</comment>
<dbReference type="PROSITE" id="PS00138">
    <property type="entry name" value="SUBTILASE_SER"/>
    <property type="match status" value="1"/>
</dbReference>
<dbReference type="InterPro" id="IPR015500">
    <property type="entry name" value="Peptidase_S8_subtilisin-rel"/>
</dbReference>
<feature type="active site" description="Charge relay system" evidence="5">
    <location>
        <position position="308"/>
    </location>
</feature>
<dbReference type="Pfam" id="PF00082">
    <property type="entry name" value="Peptidase_S8"/>
    <property type="match status" value="1"/>
</dbReference>
<keyword evidence="9" id="KW-1185">Reference proteome</keyword>
<keyword evidence="3 5" id="KW-0378">Hydrolase</keyword>
<dbReference type="RefSeq" id="WP_382392481.1">
    <property type="nucleotide sequence ID" value="NZ_JBHTCQ010000001.1"/>
</dbReference>
<feature type="compositionally biased region" description="Basic and acidic residues" evidence="6">
    <location>
        <begin position="130"/>
        <end position="144"/>
    </location>
</feature>
<feature type="domain" description="Peptidase S8/S53" evidence="7">
    <location>
        <begin position="299"/>
        <end position="579"/>
    </location>
</feature>
<evidence type="ECO:0000259" key="7">
    <source>
        <dbReference type="Pfam" id="PF00082"/>
    </source>
</evidence>
<dbReference type="PROSITE" id="PS51892">
    <property type="entry name" value="SUBTILASE"/>
    <property type="match status" value="1"/>
</dbReference>
<dbReference type="PRINTS" id="PR00723">
    <property type="entry name" value="SUBTILISIN"/>
</dbReference>
<dbReference type="Gene3D" id="3.40.50.200">
    <property type="entry name" value="Peptidase S8/S53 domain"/>
    <property type="match status" value="1"/>
</dbReference>
<dbReference type="InterPro" id="IPR000209">
    <property type="entry name" value="Peptidase_S8/S53_dom"/>
</dbReference>
<keyword evidence="4 5" id="KW-0720">Serine protease</keyword>
<dbReference type="InterPro" id="IPR050131">
    <property type="entry name" value="Peptidase_S8_subtilisin-like"/>
</dbReference>
<evidence type="ECO:0000256" key="5">
    <source>
        <dbReference type="PROSITE-ProRule" id="PRU01240"/>
    </source>
</evidence>
<keyword evidence="2 5" id="KW-0645">Protease</keyword>
<dbReference type="Proteomes" id="UP001596455">
    <property type="component" value="Unassembled WGS sequence"/>
</dbReference>
<dbReference type="InterPro" id="IPR036852">
    <property type="entry name" value="Peptidase_S8/S53_dom_sf"/>
</dbReference>
<dbReference type="InterPro" id="IPR023828">
    <property type="entry name" value="Peptidase_S8_Ser-AS"/>
</dbReference>
<dbReference type="InterPro" id="IPR036188">
    <property type="entry name" value="FAD/NAD-bd_sf"/>
</dbReference>
<reference evidence="9" key="1">
    <citation type="journal article" date="2019" name="Int. J. Syst. Evol. Microbiol.">
        <title>The Global Catalogue of Microorganisms (GCM) 10K type strain sequencing project: providing services to taxonomists for standard genome sequencing and annotation.</title>
        <authorList>
            <consortium name="The Broad Institute Genomics Platform"/>
            <consortium name="The Broad Institute Genome Sequencing Center for Infectious Disease"/>
            <person name="Wu L."/>
            <person name="Ma J."/>
        </authorList>
    </citation>
    <scope>NUCLEOTIDE SEQUENCE [LARGE SCALE GENOMIC DNA]</scope>
    <source>
        <strain evidence="9">JCM 1490</strain>
    </source>
</reference>
<evidence type="ECO:0000256" key="1">
    <source>
        <dbReference type="ARBA" id="ARBA00011073"/>
    </source>
</evidence>
<evidence type="ECO:0000256" key="4">
    <source>
        <dbReference type="ARBA" id="ARBA00022825"/>
    </source>
</evidence>
<comment type="caution">
    <text evidence="8">The sequence shown here is derived from an EMBL/GenBank/DDBJ whole genome shotgun (WGS) entry which is preliminary data.</text>
</comment>
<feature type="active site" description="Charge relay system" evidence="5">
    <location>
        <position position="546"/>
    </location>
</feature>
<dbReference type="SUPFAM" id="SSF51905">
    <property type="entry name" value="FAD/NAD(P)-binding domain"/>
    <property type="match status" value="1"/>
</dbReference>
<evidence type="ECO:0000256" key="6">
    <source>
        <dbReference type="SAM" id="MobiDB-lite"/>
    </source>
</evidence>
<dbReference type="PANTHER" id="PTHR43806">
    <property type="entry name" value="PEPTIDASE S8"/>
    <property type="match status" value="1"/>
</dbReference>
<accession>A0ABW2Q5P6</accession>
<evidence type="ECO:0000256" key="3">
    <source>
        <dbReference type="ARBA" id="ARBA00022801"/>
    </source>
</evidence>
<dbReference type="SUPFAM" id="SSF52743">
    <property type="entry name" value="Subtilisin-like"/>
    <property type="match status" value="1"/>
</dbReference>
<name>A0ABW2Q5P6_9MICO</name>